<sequence>MLILLPPSEGKAAPARRGRPVDLAALPHPGLTPLREELLDALAVASAQPGAAAALGLSPGLTDEVARNVHLRTTPARRAVDVYTGVLYAALDHASLSPAGRRRANRWVRVQSALWGPVGPTDPITPYRLPMTATLPGVGTVAARWRAVLGPVMVALAGDGVVVDGRSSSYASVWRPTGSAAKAYVAVRVFTEVEGRRVVVSHAAKHTRGLVARWICEAERTPRTPAAVVALVAGHRPCELVPDPRGGWFLDVLAPASAAAAATGTA</sequence>
<dbReference type="GO" id="GO:0005829">
    <property type="term" value="C:cytosol"/>
    <property type="evidence" value="ECO:0007669"/>
    <property type="project" value="TreeGrafter"/>
</dbReference>
<dbReference type="InterPro" id="IPR005583">
    <property type="entry name" value="YaaA"/>
</dbReference>
<dbReference type="PANTHER" id="PTHR30283:SF4">
    <property type="entry name" value="PEROXIDE STRESS RESISTANCE PROTEIN YAAA"/>
    <property type="match status" value="1"/>
</dbReference>
<comment type="caution">
    <text evidence="1">The sequence shown here is derived from an EMBL/GenBank/DDBJ whole genome shotgun (WGS) entry which is preliminary data.</text>
</comment>
<gene>
    <name evidence="1" type="ORF">FHX39_004112</name>
</gene>
<accession>A0A7W5JZD8</accession>
<name>A0A7W5JZD8_9ACTN</name>
<dbReference type="RefSeq" id="WP_183342730.1">
    <property type="nucleotide sequence ID" value="NZ_JACHZG010000015.1"/>
</dbReference>
<dbReference type="PANTHER" id="PTHR30283">
    <property type="entry name" value="PEROXIDE STRESS RESPONSE PROTEIN YAAA"/>
    <property type="match status" value="1"/>
</dbReference>
<dbReference type="Proteomes" id="UP000565572">
    <property type="component" value="Unassembled WGS sequence"/>
</dbReference>
<evidence type="ECO:0000313" key="1">
    <source>
        <dbReference type="EMBL" id="MBB3329114.1"/>
    </source>
</evidence>
<dbReference type="Pfam" id="PF03883">
    <property type="entry name" value="H2O2_YaaD"/>
    <property type="match status" value="1"/>
</dbReference>
<organism evidence="1 2">
    <name type="scientific">Microlunatus antarcticus</name>
    <dbReference type="NCBI Taxonomy" id="53388"/>
    <lineage>
        <taxon>Bacteria</taxon>
        <taxon>Bacillati</taxon>
        <taxon>Actinomycetota</taxon>
        <taxon>Actinomycetes</taxon>
        <taxon>Propionibacteriales</taxon>
        <taxon>Propionibacteriaceae</taxon>
        <taxon>Microlunatus</taxon>
    </lineage>
</organism>
<proteinExistence type="predicted"/>
<reference evidence="1 2" key="1">
    <citation type="submission" date="2020-08" db="EMBL/GenBank/DDBJ databases">
        <title>Sequencing the genomes of 1000 actinobacteria strains.</title>
        <authorList>
            <person name="Klenk H.-P."/>
        </authorList>
    </citation>
    <scope>NUCLEOTIDE SEQUENCE [LARGE SCALE GENOMIC DNA]</scope>
    <source>
        <strain evidence="1 2">DSM 11053</strain>
    </source>
</reference>
<dbReference type="GO" id="GO:0033194">
    <property type="term" value="P:response to hydroperoxide"/>
    <property type="evidence" value="ECO:0007669"/>
    <property type="project" value="TreeGrafter"/>
</dbReference>
<protein>
    <submittedName>
        <fullName evidence="1">Uncharacterized protein</fullName>
    </submittedName>
</protein>
<dbReference type="EMBL" id="JACHZG010000015">
    <property type="protein sequence ID" value="MBB3329114.1"/>
    <property type="molecule type" value="Genomic_DNA"/>
</dbReference>
<evidence type="ECO:0000313" key="2">
    <source>
        <dbReference type="Proteomes" id="UP000565572"/>
    </source>
</evidence>
<dbReference type="AlphaFoldDB" id="A0A7W5JZD8"/>
<keyword evidence="2" id="KW-1185">Reference proteome</keyword>